<keyword evidence="1 4" id="KW-0238">DNA-binding</keyword>
<sequence>MESRNSTALRTIDVARRSGYSVQQVRNLERDGVLPPAARTASGYRVYAEAHVCSALAYRALAAGTGPVEAGRIVRAAHGYPASDPLALLDAAHARLHTERRELGLAREAAEAIAAEPVGDVRPADSMGVSELAAALGVRPSTLRHWDAEGLVVPGRTSPGGARRYSPADARDARIVHQLRMAGYRVAPLRTLMPQLRRAHRWGEVRAALAARDASIDARSAALLEGAAALGALLRSARPPDTGASGAGAAGPVRSDAEPGSAGPHSGASARGRNPTANSTPPSYSD</sequence>
<dbReference type="EMBL" id="CP074132">
    <property type="protein sequence ID" value="QUX29005.1"/>
    <property type="molecule type" value="Genomic_DNA"/>
</dbReference>
<dbReference type="RefSeq" id="WP_212641900.1">
    <property type="nucleotide sequence ID" value="NZ_CP074132.1"/>
</dbReference>
<evidence type="ECO:0000313" key="5">
    <source>
        <dbReference type="Proteomes" id="UP000678016"/>
    </source>
</evidence>
<organism evidence="4 5">
    <name type="scientific">Nocardiopsis akebiae</name>
    <dbReference type="NCBI Taxonomy" id="2831968"/>
    <lineage>
        <taxon>Bacteria</taxon>
        <taxon>Bacillati</taxon>
        <taxon>Actinomycetota</taxon>
        <taxon>Actinomycetes</taxon>
        <taxon>Streptosporangiales</taxon>
        <taxon>Nocardiopsidaceae</taxon>
        <taxon>Nocardiopsis</taxon>
    </lineage>
</organism>
<evidence type="ECO:0000256" key="2">
    <source>
        <dbReference type="SAM" id="MobiDB-lite"/>
    </source>
</evidence>
<proteinExistence type="predicted"/>
<protein>
    <submittedName>
        <fullName evidence="4">MerR family DNA-binding transcriptional regulator</fullName>
    </submittedName>
</protein>
<accession>A0ABX8C551</accession>
<feature type="compositionally biased region" description="Polar residues" evidence="2">
    <location>
        <begin position="275"/>
        <end position="286"/>
    </location>
</feature>
<dbReference type="InterPro" id="IPR047057">
    <property type="entry name" value="MerR_fam"/>
</dbReference>
<evidence type="ECO:0000313" key="4">
    <source>
        <dbReference type="EMBL" id="QUX29005.1"/>
    </source>
</evidence>
<dbReference type="Pfam" id="PF13411">
    <property type="entry name" value="MerR_1"/>
    <property type="match status" value="1"/>
</dbReference>
<dbReference type="PANTHER" id="PTHR30204">
    <property type="entry name" value="REDOX-CYCLING DRUG-SENSING TRANSCRIPTIONAL ACTIVATOR SOXR"/>
    <property type="match status" value="1"/>
</dbReference>
<evidence type="ECO:0000259" key="3">
    <source>
        <dbReference type="PROSITE" id="PS50937"/>
    </source>
</evidence>
<keyword evidence="5" id="KW-1185">Reference proteome</keyword>
<dbReference type="GO" id="GO:0003677">
    <property type="term" value="F:DNA binding"/>
    <property type="evidence" value="ECO:0007669"/>
    <property type="project" value="UniProtKB-KW"/>
</dbReference>
<evidence type="ECO:0000256" key="1">
    <source>
        <dbReference type="ARBA" id="ARBA00023125"/>
    </source>
</evidence>
<dbReference type="Pfam" id="PF00376">
    <property type="entry name" value="MerR"/>
    <property type="match status" value="1"/>
</dbReference>
<dbReference type="Gene3D" id="1.10.1660.10">
    <property type="match status" value="2"/>
</dbReference>
<feature type="domain" description="HTH merR-type" evidence="3">
    <location>
        <begin position="129"/>
        <end position="195"/>
    </location>
</feature>
<gene>
    <name evidence="4" type="ORF">KGD83_28125</name>
</gene>
<dbReference type="InterPro" id="IPR009061">
    <property type="entry name" value="DNA-bd_dom_put_sf"/>
</dbReference>
<dbReference type="PANTHER" id="PTHR30204:SF93">
    <property type="entry name" value="HTH MERR-TYPE DOMAIN-CONTAINING PROTEIN"/>
    <property type="match status" value="1"/>
</dbReference>
<dbReference type="SMART" id="SM00422">
    <property type="entry name" value="HTH_MERR"/>
    <property type="match status" value="2"/>
</dbReference>
<feature type="domain" description="HTH merR-type" evidence="3">
    <location>
        <begin position="8"/>
        <end position="52"/>
    </location>
</feature>
<feature type="region of interest" description="Disordered" evidence="2">
    <location>
        <begin position="236"/>
        <end position="286"/>
    </location>
</feature>
<dbReference type="PROSITE" id="PS50937">
    <property type="entry name" value="HTH_MERR_2"/>
    <property type="match status" value="2"/>
</dbReference>
<dbReference type="Proteomes" id="UP000678016">
    <property type="component" value="Chromosome"/>
</dbReference>
<dbReference type="InterPro" id="IPR000551">
    <property type="entry name" value="MerR-type_HTH_dom"/>
</dbReference>
<dbReference type="SUPFAM" id="SSF46955">
    <property type="entry name" value="Putative DNA-binding domain"/>
    <property type="match status" value="2"/>
</dbReference>
<reference evidence="5" key="1">
    <citation type="submission" date="2021-05" db="EMBL/GenBank/DDBJ databases">
        <title>Direct Submission.</title>
        <authorList>
            <person name="Li K."/>
            <person name="Gao J."/>
        </authorList>
    </citation>
    <scope>NUCLEOTIDE SEQUENCE [LARGE SCALE GENOMIC DNA]</scope>
    <source>
        <strain evidence="5">HDS12</strain>
    </source>
</reference>
<name>A0ABX8C551_9ACTN</name>